<dbReference type="Proteomes" id="UP001632038">
    <property type="component" value="Unassembled WGS sequence"/>
</dbReference>
<dbReference type="PANTHER" id="PTHR43982">
    <property type="entry name" value="UBIQUITIN CARBOXYL-TERMINAL HYDROLASE"/>
    <property type="match status" value="1"/>
</dbReference>
<evidence type="ECO:0000313" key="7">
    <source>
        <dbReference type="EMBL" id="KAL3619865.1"/>
    </source>
</evidence>
<accession>A0ABD3BR02</accession>
<dbReference type="InterPro" id="IPR044635">
    <property type="entry name" value="UBP14-like"/>
</dbReference>
<dbReference type="EMBL" id="JAVIJP010000066">
    <property type="protein sequence ID" value="KAL3619865.1"/>
    <property type="molecule type" value="Genomic_DNA"/>
</dbReference>
<keyword evidence="8" id="KW-1185">Reference proteome</keyword>
<comment type="caution">
    <text evidence="7">The sequence shown here is derived from an EMBL/GenBank/DDBJ whole genome shotgun (WGS) entry which is preliminary data.</text>
</comment>
<dbReference type="AlphaFoldDB" id="A0ABD3BR02"/>
<organism evidence="7 8">
    <name type="scientific">Castilleja foliolosa</name>
    <dbReference type="NCBI Taxonomy" id="1961234"/>
    <lineage>
        <taxon>Eukaryota</taxon>
        <taxon>Viridiplantae</taxon>
        <taxon>Streptophyta</taxon>
        <taxon>Embryophyta</taxon>
        <taxon>Tracheophyta</taxon>
        <taxon>Spermatophyta</taxon>
        <taxon>Magnoliopsida</taxon>
        <taxon>eudicotyledons</taxon>
        <taxon>Gunneridae</taxon>
        <taxon>Pentapetalae</taxon>
        <taxon>asterids</taxon>
        <taxon>lamiids</taxon>
        <taxon>Lamiales</taxon>
        <taxon>Orobanchaceae</taxon>
        <taxon>Pedicularideae</taxon>
        <taxon>Castillejinae</taxon>
        <taxon>Castilleja</taxon>
    </lineage>
</organism>
<protein>
    <recommendedName>
        <fullName evidence="2">ubiquitinyl hydrolase 1</fullName>
        <ecNumber evidence="2">3.4.19.12</ecNumber>
    </recommendedName>
</protein>
<dbReference type="EC" id="3.4.19.12" evidence="2"/>
<dbReference type="GO" id="GO:0006508">
    <property type="term" value="P:proteolysis"/>
    <property type="evidence" value="ECO:0007669"/>
    <property type="project" value="UniProtKB-KW"/>
</dbReference>
<evidence type="ECO:0000256" key="4">
    <source>
        <dbReference type="ARBA" id="ARBA00022786"/>
    </source>
</evidence>
<gene>
    <name evidence="7" type="primary">UBP6_3</name>
    <name evidence="7" type="ORF">CASFOL_034777</name>
</gene>
<evidence type="ECO:0000256" key="5">
    <source>
        <dbReference type="ARBA" id="ARBA00022801"/>
    </source>
</evidence>
<keyword evidence="6" id="KW-0788">Thiol protease</keyword>
<evidence type="ECO:0000256" key="6">
    <source>
        <dbReference type="ARBA" id="ARBA00022807"/>
    </source>
</evidence>
<dbReference type="PANTHER" id="PTHR43982:SF1">
    <property type="entry name" value="UBIQUITIN CARBOXYL-TERMINAL HYDROLASE 14"/>
    <property type="match status" value="1"/>
</dbReference>
<dbReference type="GO" id="GO:0004843">
    <property type="term" value="F:cysteine-type deubiquitinase activity"/>
    <property type="evidence" value="ECO:0007669"/>
    <property type="project" value="UniProtKB-EC"/>
</dbReference>
<evidence type="ECO:0000256" key="2">
    <source>
        <dbReference type="ARBA" id="ARBA00012759"/>
    </source>
</evidence>
<evidence type="ECO:0000256" key="1">
    <source>
        <dbReference type="ARBA" id="ARBA00000707"/>
    </source>
</evidence>
<keyword evidence="5 7" id="KW-0378">Hydrolase</keyword>
<evidence type="ECO:0000313" key="8">
    <source>
        <dbReference type="Proteomes" id="UP001632038"/>
    </source>
</evidence>
<keyword evidence="4" id="KW-0833">Ubl conjugation pathway</keyword>
<proteinExistence type="predicted"/>
<evidence type="ECO:0000256" key="3">
    <source>
        <dbReference type="ARBA" id="ARBA00022670"/>
    </source>
</evidence>
<comment type="catalytic activity">
    <reaction evidence="1">
        <text>Thiol-dependent hydrolysis of ester, thioester, amide, peptide and isopeptide bonds formed by the C-terminal Gly of ubiquitin (a 76-residue protein attached to proteins as an intracellular targeting signal).</text>
        <dbReference type="EC" id="3.4.19.12"/>
    </reaction>
</comment>
<sequence>MFLALQSKYPQFAQPHNGIYMQQDAEECRTQLLFTLSYLNSALFLISINKFSLTLFNQSIHHLYDFFSSEGDDTVKRLSGIDLVSRGLEGVKESTETDSVYPFRCHISQEVNHLHEGLKEHRSSPSLGRSAIYPKDSRINDLFWSHSLLPDT</sequence>
<keyword evidence="3" id="KW-0645">Protease</keyword>
<reference evidence="8" key="1">
    <citation type="journal article" date="2024" name="IScience">
        <title>Strigolactones Initiate the Formation of Haustorium-like Structures in Castilleja.</title>
        <authorList>
            <person name="Buerger M."/>
            <person name="Peterson D."/>
            <person name="Chory J."/>
        </authorList>
    </citation>
    <scope>NUCLEOTIDE SEQUENCE [LARGE SCALE GENOMIC DNA]</scope>
</reference>
<name>A0ABD3BR02_9LAMI</name>